<proteinExistence type="predicted"/>
<sequence length="117" mass="12106">MSDPALRQEAGALVARAGAGQRAFDNAMPAAERAAAQAGASGSESWIAAQQAISRLEAARAQTVEALALLDRLAVQRSALPTNPDDFRTIVDAAEKAGALATAQQDAIDRLRARIAP</sequence>
<keyword evidence="2" id="KW-1185">Reference proteome</keyword>
<name>A0A7T2GK69_9SPHN</name>
<reference evidence="1 2" key="1">
    <citation type="submission" date="2020-11" db="EMBL/GenBank/DDBJ databases">
        <title>Genome seq and assembly of Sphingosinicella sp.</title>
        <authorList>
            <person name="Chhetri G."/>
        </authorList>
    </citation>
    <scope>NUCLEOTIDE SEQUENCE [LARGE SCALE GENOMIC DNA]</scope>
    <source>
        <strain evidence="1 2">UDD2</strain>
    </source>
</reference>
<dbReference type="EMBL" id="CP065592">
    <property type="protein sequence ID" value="QPQ55378.1"/>
    <property type="molecule type" value="Genomic_DNA"/>
</dbReference>
<evidence type="ECO:0000313" key="1">
    <source>
        <dbReference type="EMBL" id="QPQ55378.1"/>
    </source>
</evidence>
<dbReference type="Proteomes" id="UP000594873">
    <property type="component" value="Chromosome"/>
</dbReference>
<dbReference type="AlphaFoldDB" id="A0A7T2GK69"/>
<accession>A0A7T2GK69</accession>
<evidence type="ECO:0000313" key="2">
    <source>
        <dbReference type="Proteomes" id="UP000594873"/>
    </source>
</evidence>
<dbReference type="RefSeq" id="WP_200972053.1">
    <property type="nucleotide sequence ID" value="NZ_CP065592.1"/>
</dbReference>
<protein>
    <submittedName>
        <fullName evidence="1">Uncharacterized protein</fullName>
    </submittedName>
</protein>
<organism evidence="1 2">
    <name type="scientific">Allosphingosinicella flava</name>
    <dbReference type="NCBI Taxonomy" id="2771430"/>
    <lineage>
        <taxon>Bacteria</taxon>
        <taxon>Pseudomonadati</taxon>
        <taxon>Pseudomonadota</taxon>
        <taxon>Alphaproteobacteria</taxon>
        <taxon>Sphingomonadales</taxon>
        <taxon>Sphingomonadaceae</taxon>
        <taxon>Allosphingosinicella</taxon>
    </lineage>
</organism>
<dbReference type="KEGG" id="sflv:IC614_01845"/>
<gene>
    <name evidence="1" type="ORF">IC614_01845</name>
</gene>